<evidence type="ECO:0000313" key="2">
    <source>
        <dbReference type="Proteomes" id="UP000683310"/>
    </source>
</evidence>
<sequence>MSQNHSIRRNIALLAATTLAVLAVGSCDKAQELTNKGGSTPCSEFTKQDQSKQRVTVRKYLEQDTKITPTASPDTVDASIAAITLMCQAQANPDTPIRDADLTGILVPKK</sequence>
<keyword evidence="2" id="KW-1185">Reference proteome</keyword>
<proteinExistence type="predicted"/>
<dbReference type="Proteomes" id="UP000683310">
    <property type="component" value="Chromosome"/>
</dbReference>
<evidence type="ECO:0000313" key="1">
    <source>
        <dbReference type="EMBL" id="QVI19800.1"/>
    </source>
</evidence>
<reference evidence="1 2" key="1">
    <citation type="submission" date="2021-04" db="EMBL/GenBank/DDBJ databases">
        <title>Nocardia tengchongensis.</title>
        <authorList>
            <person name="Zhuang k."/>
            <person name="Ran Y."/>
            <person name="Li W."/>
        </authorList>
    </citation>
    <scope>NUCLEOTIDE SEQUENCE [LARGE SCALE GENOMIC DNA]</scope>
    <source>
        <strain evidence="1 2">CFH S0057</strain>
    </source>
</reference>
<name>A0ABX8CMQ1_9NOCA</name>
<gene>
    <name evidence="1" type="ORF">KHQ06_26200</name>
</gene>
<organism evidence="1 2">
    <name type="scientific">Nocardia tengchongensis</name>
    <dbReference type="NCBI Taxonomy" id="2055889"/>
    <lineage>
        <taxon>Bacteria</taxon>
        <taxon>Bacillati</taxon>
        <taxon>Actinomycetota</taxon>
        <taxon>Actinomycetes</taxon>
        <taxon>Mycobacteriales</taxon>
        <taxon>Nocardiaceae</taxon>
        <taxon>Nocardia</taxon>
    </lineage>
</organism>
<accession>A0ABX8CMQ1</accession>
<evidence type="ECO:0008006" key="3">
    <source>
        <dbReference type="Google" id="ProtNLM"/>
    </source>
</evidence>
<dbReference type="EMBL" id="CP074371">
    <property type="protein sequence ID" value="QVI19800.1"/>
    <property type="molecule type" value="Genomic_DNA"/>
</dbReference>
<dbReference type="RefSeq" id="WP_213555831.1">
    <property type="nucleotide sequence ID" value="NZ_JBHZDI010000181.1"/>
</dbReference>
<protein>
    <recommendedName>
        <fullName evidence="3">Acid stress chaperone HdeA</fullName>
    </recommendedName>
</protein>